<dbReference type="RefSeq" id="WP_149779129.1">
    <property type="nucleotide sequence ID" value="NZ_FRCB01000003.1"/>
</dbReference>
<name>A0A1M7EGR7_9RHOB</name>
<feature type="transmembrane region" description="Helical" evidence="1">
    <location>
        <begin position="313"/>
        <end position="331"/>
    </location>
</feature>
<evidence type="ECO:0000313" key="3">
    <source>
        <dbReference type="Proteomes" id="UP000322545"/>
    </source>
</evidence>
<keyword evidence="1" id="KW-0812">Transmembrane</keyword>
<reference evidence="2 3" key="1">
    <citation type="submission" date="2016-11" db="EMBL/GenBank/DDBJ databases">
        <authorList>
            <person name="Varghese N."/>
            <person name="Submissions S."/>
        </authorList>
    </citation>
    <scope>NUCLEOTIDE SEQUENCE [LARGE SCALE GENOMIC DNA]</scope>
    <source>
        <strain evidence="2 3">DSM 28249</strain>
    </source>
</reference>
<dbReference type="InterPro" id="IPR011852">
    <property type="entry name" value="TRAP_TAXI"/>
</dbReference>
<keyword evidence="1" id="KW-0472">Membrane</keyword>
<dbReference type="SUPFAM" id="SSF53850">
    <property type="entry name" value="Periplasmic binding protein-like II"/>
    <property type="match status" value="1"/>
</dbReference>
<dbReference type="AlphaFoldDB" id="A0A1M7EGR7"/>
<dbReference type="PANTHER" id="PTHR42941:SF1">
    <property type="entry name" value="SLL1037 PROTEIN"/>
    <property type="match status" value="1"/>
</dbReference>
<dbReference type="EMBL" id="FRCB01000003">
    <property type="protein sequence ID" value="SHL90828.1"/>
    <property type="molecule type" value="Genomic_DNA"/>
</dbReference>
<dbReference type="Proteomes" id="UP000322545">
    <property type="component" value="Unassembled WGS sequence"/>
</dbReference>
<dbReference type="PANTHER" id="PTHR42941">
    <property type="entry name" value="SLL1037 PROTEIN"/>
    <property type="match status" value="1"/>
</dbReference>
<organism evidence="2 3">
    <name type="scientific">Roseovarius litoreus</name>
    <dbReference type="NCBI Taxonomy" id="1155722"/>
    <lineage>
        <taxon>Bacteria</taxon>
        <taxon>Pseudomonadati</taxon>
        <taxon>Pseudomonadota</taxon>
        <taxon>Alphaproteobacteria</taxon>
        <taxon>Rhodobacterales</taxon>
        <taxon>Roseobacteraceae</taxon>
        <taxon>Roseovarius</taxon>
    </lineage>
</organism>
<keyword evidence="3" id="KW-1185">Reference proteome</keyword>
<proteinExistence type="predicted"/>
<evidence type="ECO:0000256" key="1">
    <source>
        <dbReference type="SAM" id="Phobius"/>
    </source>
</evidence>
<gene>
    <name evidence="2" type="ORF">SAMN05443432_103353</name>
</gene>
<keyword evidence="1" id="KW-1133">Transmembrane helix</keyword>
<protein>
    <submittedName>
        <fullName evidence="2">TRAP-type uncharacterized transport system, substrate-binding protein</fullName>
    </submittedName>
</protein>
<sequence length="410" mass="44291">MIRLKVVVVTLCAAALGLYVVLALPPRGIVIEAGPVGGTYHAHARAYAEVLAEHGFTTELRANPNSAEIIDNVNAPDSGVDIGFVAQPVDPAATPRVRSLAKVELQPLFMFHSIALGELVSPVNLRGRRVIMPPEGSATAVAARALLTLYGVTPQTATIEHAEITEAARRLTDGEADAGFFMLAAENPLIHTLARDRDLAAFSYGDARSITINLDYLSTTMLPAGGFDLSQSLPPGNLDLVGAEVNVITHTDLHPALAFAMLDALERRHQSATAIARMGQYPDIVGTRLPLLPEARDYTQSGRPWSYRLFGTYWGSLIDEFSVAIFALFVITQGYRTIKYMLEALTLVGLWLAGGLIERQIRAHAQGRNPGRLEMLLMALSAGLINRVSVSGRARAKLEDWRRLTAGAAR</sequence>
<evidence type="ECO:0000313" key="2">
    <source>
        <dbReference type="EMBL" id="SHL90828.1"/>
    </source>
</evidence>
<dbReference type="Gene3D" id="3.40.190.10">
    <property type="entry name" value="Periplasmic binding protein-like II"/>
    <property type="match status" value="2"/>
</dbReference>
<accession>A0A1M7EGR7</accession>